<evidence type="ECO:0000256" key="2">
    <source>
        <dbReference type="ARBA" id="ARBA00022454"/>
    </source>
</evidence>
<reference evidence="6" key="2">
    <citation type="submission" date="2021-04" db="EMBL/GenBank/DDBJ databases">
        <authorList>
            <person name="Podell S."/>
        </authorList>
    </citation>
    <scope>NUCLEOTIDE SEQUENCE</scope>
    <source>
        <strain evidence="6">Hildebrandi</strain>
    </source>
</reference>
<dbReference type="GO" id="GO:0016233">
    <property type="term" value="P:telomere capping"/>
    <property type="evidence" value="ECO:0007669"/>
    <property type="project" value="TreeGrafter"/>
</dbReference>
<comment type="caution">
    <text evidence="6">The sequence shown here is derived from an EMBL/GenBank/DDBJ whole genome shotgun (WGS) entry which is preliminary data.</text>
</comment>
<evidence type="ECO:0000313" key="6">
    <source>
        <dbReference type="EMBL" id="KAG7348199.1"/>
    </source>
</evidence>
<dbReference type="InterPro" id="IPR011564">
    <property type="entry name" value="Telomer_end-bd_POT1/Cdc13"/>
</dbReference>
<feature type="compositionally biased region" description="Polar residues" evidence="4">
    <location>
        <begin position="138"/>
        <end position="153"/>
    </location>
</feature>
<feature type="compositionally biased region" description="Acidic residues" evidence="4">
    <location>
        <begin position="106"/>
        <end position="119"/>
    </location>
</feature>
<evidence type="ECO:0000313" key="7">
    <source>
        <dbReference type="Proteomes" id="UP000693970"/>
    </source>
</evidence>
<dbReference type="EMBL" id="JAGRRH010000020">
    <property type="protein sequence ID" value="KAG7348199.1"/>
    <property type="molecule type" value="Genomic_DNA"/>
</dbReference>
<feature type="region of interest" description="Disordered" evidence="4">
    <location>
        <begin position="1"/>
        <end position="22"/>
    </location>
</feature>
<dbReference type="Proteomes" id="UP000693970">
    <property type="component" value="Unassembled WGS sequence"/>
</dbReference>
<proteinExistence type="predicted"/>
<keyword evidence="3" id="KW-0238">DNA-binding</keyword>
<feature type="region of interest" description="Disordered" evidence="4">
    <location>
        <begin position="105"/>
        <end position="189"/>
    </location>
</feature>
<dbReference type="PANTHER" id="PTHR14513">
    <property type="entry name" value="PROTECTION OF TELOMERES 1"/>
    <property type="match status" value="1"/>
</dbReference>
<comment type="subcellular location">
    <subcellularLocation>
        <location evidence="1">Chromosome</location>
    </subcellularLocation>
</comment>
<accession>A0A9K3KQP5</accession>
<dbReference type="OrthoDB" id="2186770at2759"/>
<dbReference type="GO" id="GO:0000783">
    <property type="term" value="C:nuclear telomere cap complex"/>
    <property type="evidence" value="ECO:0007669"/>
    <property type="project" value="TreeGrafter"/>
</dbReference>
<keyword evidence="7" id="KW-1185">Reference proteome</keyword>
<protein>
    <submittedName>
        <fullName evidence="6">Telomeric single stranded DNA binding POT1/CDC13-containing protein</fullName>
    </submittedName>
</protein>
<dbReference type="GO" id="GO:0032210">
    <property type="term" value="P:regulation of telomere maintenance via telomerase"/>
    <property type="evidence" value="ECO:0007669"/>
    <property type="project" value="TreeGrafter"/>
</dbReference>
<feature type="compositionally biased region" description="Acidic residues" evidence="4">
    <location>
        <begin position="127"/>
        <end position="137"/>
    </location>
</feature>
<name>A0A9K3KQP5_9STRA</name>
<reference evidence="6" key="1">
    <citation type="journal article" date="2021" name="Sci. Rep.">
        <title>Diploid genomic architecture of Nitzschia inconspicua, an elite biomass production diatom.</title>
        <authorList>
            <person name="Oliver A."/>
            <person name="Podell S."/>
            <person name="Pinowska A."/>
            <person name="Traller J.C."/>
            <person name="Smith S.R."/>
            <person name="McClure R."/>
            <person name="Beliaev A."/>
            <person name="Bohutskyi P."/>
            <person name="Hill E.A."/>
            <person name="Rabines A."/>
            <person name="Zheng H."/>
            <person name="Allen L.Z."/>
            <person name="Kuo A."/>
            <person name="Grigoriev I.V."/>
            <person name="Allen A.E."/>
            <person name="Hazlebeck D."/>
            <person name="Allen E.E."/>
        </authorList>
    </citation>
    <scope>NUCLEOTIDE SEQUENCE</scope>
    <source>
        <strain evidence="6">Hildebrandi</strain>
    </source>
</reference>
<dbReference type="AlphaFoldDB" id="A0A9K3KQP5"/>
<evidence type="ECO:0000259" key="5">
    <source>
        <dbReference type="SMART" id="SM00976"/>
    </source>
</evidence>
<dbReference type="GO" id="GO:0098505">
    <property type="term" value="F:G-rich strand telomeric DNA binding"/>
    <property type="evidence" value="ECO:0007669"/>
    <property type="project" value="TreeGrafter"/>
</dbReference>
<dbReference type="PANTHER" id="PTHR14513:SF0">
    <property type="entry name" value="PROTECTION OF TELOMERES PROTEIN 1"/>
    <property type="match status" value="1"/>
</dbReference>
<keyword evidence="2" id="KW-0158">Chromosome</keyword>
<feature type="domain" description="Telomeric single stranded DNA binding POT1/Cdc13" evidence="5">
    <location>
        <begin position="542"/>
        <end position="679"/>
    </location>
</feature>
<dbReference type="Pfam" id="PF02765">
    <property type="entry name" value="POT1"/>
    <property type="match status" value="1"/>
</dbReference>
<feature type="compositionally biased region" description="Polar residues" evidence="4">
    <location>
        <begin position="889"/>
        <end position="900"/>
    </location>
</feature>
<dbReference type="InterPro" id="IPR028389">
    <property type="entry name" value="POT1"/>
</dbReference>
<evidence type="ECO:0000256" key="1">
    <source>
        <dbReference type="ARBA" id="ARBA00004286"/>
    </source>
</evidence>
<evidence type="ECO:0000256" key="4">
    <source>
        <dbReference type="SAM" id="MobiDB-lite"/>
    </source>
</evidence>
<organism evidence="6 7">
    <name type="scientific">Nitzschia inconspicua</name>
    <dbReference type="NCBI Taxonomy" id="303405"/>
    <lineage>
        <taxon>Eukaryota</taxon>
        <taxon>Sar</taxon>
        <taxon>Stramenopiles</taxon>
        <taxon>Ochrophyta</taxon>
        <taxon>Bacillariophyta</taxon>
        <taxon>Bacillariophyceae</taxon>
        <taxon>Bacillariophycidae</taxon>
        <taxon>Bacillariales</taxon>
        <taxon>Bacillariaceae</taxon>
        <taxon>Nitzschia</taxon>
    </lineage>
</organism>
<gene>
    <name evidence="6" type="ORF">IV203_016904</name>
</gene>
<feature type="region of interest" description="Disordered" evidence="4">
    <location>
        <begin position="877"/>
        <end position="908"/>
    </location>
</feature>
<dbReference type="SMART" id="SM00976">
    <property type="entry name" value="Telo_bind"/>
    <property type="match status" value="1"/>
</dbReference>
<sequence>MTVEESPSLPPPPVQEYTSEDCKKKTGSGLALFFQDFLPPFQHGESNAYFTSLSEVPTASRAFLRHSKHNREVGNEEVLQLTYREWRNEQKQTLMDFLVKRLTAENSDDEDLNDGEVEDPNSGREDGQDDNGMDDTFFETQPETQGMFETQPETRPMPESRTEESGSPIEQERSKKRQKQNVQKPVPHIDETLHDVSKLEYLDLYTHILNLPLCRVIKVWKKRDTKRGGTGPFQHLVEACPKFQHGCGIMPRIPFKDMVEDGPVASAFRTVLSMEVEQLKLADGNDLVTSSFQTSKKNLRIKLFFYNSYAEKLAKWIDRQRKQRHSSFILSLSQIPAHCIFPRAVDPQNWMECHNMVNYCLCIGDTSSAKTISDGAFIRFDNGALQIHMASQSISKDPVEGTESTVLVHEVVLSQQICDEGYFLSSSSESDDVAHERQRIVPIQDAWYRYVRQQQGADHNNASKHVHQKERSIGNSLTEQTQINVAETVFPETVTGEPMRISGNNEQSVEGSYQRGPMTFRGNAQREANNSTVEYVKLSELRGILDRSKEKGIKRSLVNIYGLVLGFTSPSETRRGDWMMTAMLIDESYTTPITIVMFCRAPDLLPELLLMGDVLRVHRAELQEWGNEVQILAMKFISSFVVVRNTPENGWIGVPSASNSFTFNPSDERRSQILWKWGQNYLRDFPTINKDHSFTLAEMAGMNNEDEEKLKDRDITAMVAGIYPYPLMPSGITPRGMLRIWDGTGLPPSDPFPVRTIFSQQAERNGDPPPEALEEVVKIVQKLQQSSEDLVVPLSFCGRVANVLIWEEVHWTLLKEHVQPGTFIRLRNVDIRRWQYNQFRSLMIHSKTWLTPLPHQNFEVRELLLAHNQRVLRGDYNPKAGILPRSNENRTSQAFSTSQENNDKSTESDLKQFVDQEELGKFTGPASVKVFPYNLSRSELLRKLERREGARTPIIFEIKDNSTTLMALASETIRQKLYDLLSDTSKNHRSMEIFNEKDTYSATVRSVDWNGQRYFVLNELLPIIWD</sequence>
<evidence type="ECO:0000256" key="3">
    <source>
        <dbReference type="ARBA" id="ARBA00023125"/>
    </source>
</evidence>
<dbReference type="GO" id="GO:0010521">
    <property type="term" value="F:telomerase inhibitor activity"/>
    <property type="evidence" value="ECO:0007669"/>
    <property type="project" value="TreeGrafter"/>
</dbReference>